<proteinExistence type="predicted"/>
<dbReference type="AlphaFoldDB" id="A0A7Y9DL53"/>
<sequence length="155" mass="16352">MTSTSTIAGKIAHLVRAVHASPVQDASVSITAWPDAIRVSLEAEDLDDDLPFIESADFGQALDEAVVRAEVGLPEGYRSTWAEDFEGAAGALEVLEGERARGWSYDLAFIPRSRVTGGDAWELRAGASEVTVFIAESLVAVVAAHVAEAAGDRPS</sequence>
<evidence type="ECO:0000313" key="2">
    <source>
        <dbReference type="Proteomes" id="UP000521922"/>
    </source>
</evidence>
<name>A0A7Y9DL53_9ACTN</name>
<organism evidence="1 2">
    <name type="scientific">Kineococcus aurantiacus</name>
    <dbReference type="NCBI Taxonomy" id="37633"/>
    <lineage>
        <taxon>Bacteria</taxon>
        <taxon>Bacillati</taxon>
        <taxon>Actinomycetota</taxon>
        <taxon>Actinomycetes</taxon>
        <taxon>Kineosporiales</taxon>
        <taxon>Kineosporiaceae</taxon>
        <taxon>Kineococcus</taxon>
    </lineage>
</organism>
<gene>
    <name evidence="1" type="ORF">BJ968_002149</name>
</gene>
<keyword evidence="2" id="KW-1185">Reference proteome</keyword>
<dbReference type="Proteomes" id="UP000521922">
    <property type="component" value="Unassembled WGS sequence"/>
</dbReference>
<dbReference type="EMBL" id="JACCBB010000001">
    <property type="protein sequence ID" value="NYD22609.1"/>
    <property type="molecule type" value="Genomic_DNA"/>
</dbReference>
<protein>
    <submittedName>
        <fullName evidence="1">Uncharacterized protein</fullName>
    </submittedName>
</protein>
<accession>A0A7Y9DL53</accession>
<evidence type="ECO:0000313" key="1">
    <source>
        <dbReference type="EMBL" id="NYD22609.1"/>
    </source>
</evidence>
<dbReference type="RefSeq" id="WP_179751705.1">
    <property type="nucleotide sequence ID" value="NZ_BAAAGN010000034.1"/>
</dbReference>
<reference evidence="1 2" key="1">
    <citation type="submission" date="2020-07" db="EMBL/GenBank/DDBJ databases">
        <title>Sequencing the genomes of 1000 actinobacteria strains.</title>
        <authorList>
            <person name="Klenk H.-P."/>
        </authorList>
    </citation>
    <scope>NUCLEOTIDE SEQUENCE [LARGE SCALE GENOMIC DNA]</scope>
    <source>
        <strain evidence="1 2">DSM 7487</strain>
    </source>
</reference>
<comment type="caution">
    <text evidence="1">The sequence shown here is derived from an EMBL/GenBank/DDBJ whole genome shotgun (WGS) entry which is preliminary data.</text>
</comment>